<dbReference type="Proteomes" id="UP000494179">
    <property type="component" value="Unassembled WGS sequence"/>
</dbReference>
<proteinExistence type="predicted"/>
<dbReference type="AlphaFoldDB" id="A0ABD7VUT1"/>
<protein>
    <submittedName>
        <fullName evidence="1">Uncharacterized protein</fullName>
    </submittedName>
</protein>
<comment type="caution">
    <text evidence="1">The sequence shown here is derived from an EMBL/GenBank/DDBJ whole genome shotgun (WGS) entry which is preliminary data.</text>
</comment>
<organism evidence="1 2">
    <name type="scientific">Bifidobacterium longum subsp. infantis</name>
    <dbReference type="NCBI Taxonomy" id="1682"/>
    <lineage>
        <taxon>Bacteria</taxon>
        <taxon>Bacillati</taxon>
        <taxon>Actinomycetota</taxon>
        <taxon>Actinomycetes</taxon>
        <taxon>Bifidobacteriales</taxon>
        <taxon>Bifidobacteriaceae</taxon>
        <taxon>Bifidobacterium</taxon>
    </lineage>
</organism>
<sequence length="70" mass="7828">MEPYSAIQVTADMTNAHTQKREITALEQTMHRMSDVTGTIITLREEGTIPTDAGDINVIPAWKWALQSKN</sequence>
<evidence type="ECO:0000313" key="1">
    <source>
        <dbReference type="EMBL" id="VWQ32933.1"/>
    </source>
</evidence>
<dbReference type="EMBL" id="CABWKI010000001">
    <property type="protein sequence ID" value="VWQ32933.1"/>
    <property type="molecule type" value="Genomic_DNA"/>
</dbReference>
<gene>
    <name evidence="1" type="ORF">BIFLH664_00252</name>
</gene>
<evidence type="ECO:0000313" key="2">
    <source>
        <dbReference type="Proteomes" id="UP000494179"/>
    </source>
</evidence>
<name>A0ABD7VUT1_BIFLI</name>
<reference evidence="1 2" key="1">
    <citation type="submission" date="2019-10" db="EMBL/GenBank/DDBJ databases">
        <authorList>
            <consortium name="Melissa Lawson"/>
            <person name="O'neill I."/>
        </authorList>
    </citation>
    <scope>NUCLEOTIDE SEQUENCE [LARGE SCALE GENOMIC DNA]</scope>
    <source>
        <strain evidence="1">LH_664</strain>
    </source>
</reference>
<accession>A0ABD7VUT1</accession>